<reference evidence="1" key="1">
    <citation type="submission" date="2021-01" db="EMBL/GenBank/DDBJ databases">
        <authorList>
            <person name="Zhong Y.L."/>
        </authorList>
    </citation>
    <scope>NUCLEOTIDE SEQUENCE</scope>
    <source>
        <strain evidence="1">KCTC 23302</strain>
    </source>
</reference>
<evidence type="ECO:0000313" key="1">
    <source>
        <dbReference type="EMBL" id="MBL0682913.1"/>
    </source>
</evidence>
<dbReference type="Proteomes" id="UP000651057">
    <property type="component" value="Unassembled WGS sequence"/>
</dbReference>
<name>A0A936ZVX6_9FLAO</name>
<proteinExistence type="predicted"/>
<dbReference type="AlphaFoldDB" id="A0A936ZVX6"/>
<evidence type="ECO:0000313" key="2">
    <source>
        <dbReference type="Proteomes" id="UP000651057"/>
    </source>
</evidence>
<protein>
    <submittedName>
        <fullName evidence="1">Uncharacterized protein</fullName>
    </submittedName>
</protein>
<keyword evidence="2" id="KW-1185">Reference proteome</keyword>
<sequence length="203" mass="24509">MMKELELNISKVLIGLITIDEFESIIYQEYYVEQMKSNDFISNIITINYKNKKWKKELEELIYELWVDNKYLTYVLYKYCHIIIENTDSETVFHTMDKIAELCIKYDYEYDTLMQFYGFADELGFILSGYGSRSAEKLILDIKTYARLYSNTYNINQDVQVLLNLEEGLDKKVNRVEKLRDKKTPSDFLEKSKNNRKWFQFWK</sequence>
<dbReference type="EMBL" id="JAERQJ010000002">
    <property type="protein sequence ID" value="MBL0682913.1"/>
    <property type="molecule type" value="Genomic_DNA"/>
</dbReference>
<comment type="caution">
    <text evidence="1">The sequence shown here is derived from an EMBL/GenBank/DDBJ whole genome shotgun (WGS) entry which is preliminary data.</text>
</comment>
<dbReference type="RefSeq" id="WP_201917425.1">
    <property type="nucleotide sequence ID" value="NZ_BAABAX010000023.1"/>
</dbReference>
<gene>
    <name evidence="1" type="ORF">JJQ60_05270</name>
</gene>
<organism evidence="1 2">
    <name type="scientific">Aquimarina mytili</name>
    <dbReference type="NCBI Taxonomy" id="874423"/>
    <lineage>
        <taxon>Bacteria</taxon>
        <taxon>Pseudomonadati</taxon>
        <taxon>Bacteroidota</taxon>
        <taxon>Flavobacteriia</taxon>
        <taxon>Flavobacteriales</taxon>
        <taxon>Flavobacteriaceae</taxon>
        <taxon>Aquimarina</taxon>
    </lineage>
</organism>
<accession>A0A936ZVX6</accession>